<organism evidence="1 2">
    <name type="scientific">Heterorhabditis bacteriophora</name>
    <name type="common">Entomopathogenic nematode worm</name>
    <dbReference type="NCBI Taxonomy" id="37862"/>
    <lineage>
        <taxon>Eukaryota</taxon>
        <taxon>Metazoa</taxon>
        <taxon>Ecdysozoa</taxon>
        <taxon>Nematoda</taxon>
        <taxon>Chromadorea</taxon>
        <taxon>Rhabditida</taxon>
        <taxon>Rhabditina</taxon>
        <taxon>Rhabditomorpha</taxon>
        <taxon>Strongyloidea</taxon>
        <taxon>Heterorhabditidae</taxon>
        <taxon>Heterorhabditis</taxon>
    </lineage>
</organism>
<sequence>MFVHLLVAIRNCYESIQSSLLSGIASEPDQHMIIPIPSTTPCKHRAKKLRHTHNDTHVYN</sequence>
<accession>A0A1I7WMC2</accession>
<evidence type="ECO:0000313" key="1">
    <source>
        <dbReference type="Proteomes" id="UP000095283"/>
    </source>
</evidence>
<protein>
    <submittedName>
        <fullName evidence="2">Secreted protein</fullName>
    </submittedName>
</protein>
<proteinExistence type="predicted"/>
<dbReference type="WBParaSite" id="Hba_06225">
    <property type="protein sequence ID" value="Hba_06225"/>
    <property type="gene ID" value="Hba_06225"/>
</dbReference>
<keyword evidence="1" id="KW-1185">Reference proteome</keyword>
<name>A0A1I7WMC2_HETBA</name>
<reference evidence="2" key="1">
    <citation type="submission" date="2016-11" db="UniProtKB">
        <authorList>
            <consortium name="WormBaseParasite"/>
        </authorList>
    </citation>
    <scope>IDENTIFICATION</scope>
</reference>
<dbReference type="AlphaFoldDB" id="A0A1I7WMC2"/>
<evidence type="ECO:0000313" key="2">
    <source>
        <dbReference type="WBParaSite" id="Hba_06225"/>
    </source>
</evidence>
<dbReference type="Proteomes" id="UP000095283">
    <property type="component" value="Unplaced"/>
</dbReference>